<dbReference type="EMBL" id="JBIAXI010000049">
    <property type="protein sequence ID" value="MFF4779395.1"/>
    <property type="molecule type" value="Genomic_DNA"/>
</dbReference>
<keyword evidence="1" id="KW-0812">Transmembrane</keyword>
<keyword evidence="3" id="KW-1185">Reference proteome</keyword>
<dbReference type="RefSeq" id="WP_387348142.1">
    <property type="nucleotide sequence ID" value="NZ_JBIAXI010000049.1"/>
</dbReference>
<name>A0ABW6VJI9_MICFU</name>
<protein>
    <submittedName>
        <fullName evidence="2">Holin</fullName>
    </submittedName>
</protein>
<evidence type="ECO:0000313" key="2">
    <source>
        <dbReference type="EMBL" id="MFF4779395.1"/>
    </source>
</evidence>
<feature type="transmembrane region" description="Helical" evidence="1">
    <location>
        <begin position="12"/>
        <end position="32"/>
    </location>
</feature>
<comment type="caution">
    <text evidence="2">The sequence shown here is derived from an EMBL/GenBank/DDBJ whole genome shotgun (WGS) entry which is preliminary data.</text>
</comment>
<dbReference type="Proteomes" id="UP001602119">
    <property type="component" value="Unassembled WGS sequence"/>
</dbReference>
<dbReference type="InterPro" id="IPR020109">
    <property type="entry name" value="Holin_r1t"/>
</dbReference>
<sequence length="73" mass="7399">MKKWLTDAIERAVRASAASALGVIGTGTIGLLDVDWPTVGSVAGLAAVVSLLMSVAAGRASDPETAGFITRTR</sequence>
<accession>A0ABW6VJI9</accession>
<organism evidence="2 3">
    <name type="scientific">Microtetraspora fusca</name>
    <dbReference type="NCBI Taxonomy" id="1997"/>
    <lineage>
        <taxon>Bacteria</taxon>
        <taxon>Bacillati</taxon>
        <taxon>Actinomycetota</taxon>
        <taxon>Actinomycetes</taxon>
        <taxon>Streptosporangiales</taxon>
        <taxon>Streptosporangiaceae</taxon>
        <taxon>Microtetraspora</taxon>
    </lineage>
</organism>
<proteinExistence type="predicted"/>
<dbReference type="Pfam" id="PF16945">
    <property type="entry name" value="Phage_r1t_holin"/>
    <property type="match status" value="1"/>
</dbReference>
<evidence type="ECO:0000313" key="3">
    <source>
        <dbReference type="Proteomes" id="UP001602119"/>
    </source>
</evidence>
<keyword evidence="1" id="KW-0472">Membrane</keyword>
<gene>
    <name evidence="2" type="ORF">ACFY05_41930</name>
</gene>
<reference evidence="2 3" key="1">
    <citation type="submission" date="2024-10" db="EMBL/GenBank/DDBJ databases">
        <title>The Natural Products Discovery Center: Release of the First 8490 Sequenced Strains for Exploring Actinobacteria Biosynthetic Diversity.</title>
        <authorList>
            <person name="Kalkreuter E."/>
            <person name="Kautsar S.A."/>
            <person name="Yang D."/>
            <person name="Bader C.D."/>
            <person name="Teijaro C.N."/>
            <person name="Fluegel L."/>
            <person name="Davis C.M."/>
            <person name="Simpson J.R."/>
            <person name="Lauterbach L."/>
            <person name="Steele A.D."/>
            <person name="Gui C."/>
            <person name="Meng S."/>
            <person name="Li G."/>
            <person name="Viehrig K."/>
            <person name="Ye F."/>
            <person name="Su P."/>
            <person name="Kiefer A.F."/>
            <person name="Nichols A."/>
            <person name="Cepeda A.J."/>
            <person name="Yan W."/>
            <person name="Fan B."/>
            <person name="Jiang Y."/>
            <person name="Adhikari A."/>
            <person name="Zheng C.-J."/>
            <person name="Schuster L."/>
            <person name="Cowan T.M."/>
            <person name="Smanski M.J."/>
            <person name="Chevrette M.G."/>
            <person name="De Carvalho L.P.S."/>
            <person name="Shen B."/>
        </authorList>
    </citation>
    <scope>NUCLEOTIDE SEQUENCE [LARGE SCALE GENOMIC DNA]</scope>
    <source>
        <strain evidence="2 3">NPDC001281</strain>
    </source>
</reference>
<feature type="transmembrane region" description="Helical" evidence="1">
    <location>
        <begin position="38"/>
        <end position="58"/>
    </location>
</feature>
<keyword evidence="1" id="KW-1133">Transmembrane helix</keyword>
<evidence type="ECO:0000256" key="1">
    <source>
        <dbReference type="SAM" id="Phobius"/>
    </source>
</evidence>